<dbReference type="KEGG" id="shd:SUTH_02632"/>
<dbReference type="EMBL" id="AP012547">
    <property type="protein sequence ID" value="BAO30414.1"/>
    <property type="molecule type" value="Genomic_DNA"/>
</dbReference>
<dbReference type="Proteomes" id="UP000031637">
    <property type="component" value="Chromosome"/>
</dbReference>
<dbReference type="HOGENOM" id="CLU_1271733_0_0_4"/>
<reference evidence="1 2" key="1">
    <citation type="journal article" date="2014" name="Syst. Appl. Microbiol.">
        <title>Complete genomes of freshwater sulfur oxidizers Sulfuricella denitrificans skB26 and Sulfuritalea hydrogenivorans sk43H: genetic insights into the sulfur oxidation pathway of betaproteobacteria.</title>
        <authorList>
            <person name="Watanabe T."/>
            <person name="Kojima H."/>
            <person name="Fukui M."/>
        </authorList>
    </citation>
    <scope>NUCLEOTIDE SEQUENCE [LARGE SCALE GENOMIC DNA]</scope>
    <source>
        <strain evidence="1">DSM22779</strain>
    </source>
</reference>
<organism evidence="1 2">
    <name type="scientific">Sulfuritalea hydrogenivorans sk43H</name>
    <dbReference type="NCBI Taxonomy" id="1223802"/>
    <lineage>
        <taxon>Bacteria</taxon>
        <taxon>Pseudomonadati</taxon>
        <taxon>Pseudomonadota</taxon>
        <taxon>Betaproteobacteria</taxon>
        <taxon>Nitrosomonadales</taxon>
        <taxon>Sterolibacteriaceae</taxon>
        <taxon>Sulfuritalea</taxon>
    </lineage>
</organism>
<proteinExistence type="predicted"/>
<accession>W0SGK1</accession>
<dbReference type="AlphaFoldDB" id="W0SGK1"/>
<evidence type="ECO:0008006" key="3">
    <source>
        <dbReference type="Google" id="ProtNLM"/>
    </source>
</evidence>
<dbReference type="Gene3D" id="1.10.260.40">
    <property type="entry name" value="lambda repressor-like DNA-binding domains"/>
    <property type="match status" value="1"/>
</dbReference>
<keyword evidence="2" id="KW-1185">Reference proteome</keyword>
<evidence type="ECO:0000313" key="2">
    <source>
        <dbReference type="Proteomes" id="UP000031637"/>
    </source>
</evidence>
<evidence type="ECO:0000313" key="1">
    <source>
        <dbReference type="EMBL" id="BAO30414.1"/>
    </source>
</evidence>
<name>W0SGK1_9PROT</name>
<dbReference type="OrthoDB" id="8819215at2"/>
<dbReference type="GO" id="GO:0003677">
    <property type="term" value="F:DNA binding"/>
    <property type="evidence" value="ECO:0007669"/>
    <property type="project" value="InterPro"/>
</dbReference>
<gene>
    <name evidence="1" type="ORF">SUTH_02632</name>
</gene>
<dbReference type="InterPro" id="IPR010982">
    <property type="entry name" value="Lambda_DNA-bd_dom_sf"/>
</dbReference>
<sequence>MNIPQNLPITPLQSKAARYQLGLTQANVIQESSLPGHKLKGFETGRLIPDMKFLEGLANFYQAKGIELSDLTEGEGLTPVNAAAVKPMSDKLQSVSGMAFRIAVPFDQVDTLLERMEANDERIDEILAQPAKAGFLSDYDESTEALQRELFGLMSANYLLFRALQGRSLTARTVKTGDKRIQLDLLNAWMSTAELTSLLDSASTPTADASDDEGDEE</sequence>
<protein>
    <recommendedName>
        <fullName evidence="3">HTH cro/C1-type domain-containing protein</fullName>
    </recommendedName>
</protein>
<dbReference type="RefSeq" id="WP_041099817.1">
    <property type="nucleotide sequence ID" value="NZ_AP012547.1"/>
</dbReference>